<dbReference type="InterPro" id="IPR055760">
    <property type="entry name" value="DUF7336"/>
</dbReference>
<dbReference type="Pfam" id="PF24024">
    <property type="entry name" value="DUF7336"/>
    <property type="match status" value="1"/>
</dbReference>
<accession>A0AAT9TRE5</accession>
<evidence type="ECO:0000259" key="1">
    <source>
        <dbReference type="Pfam" id="PF24024"/>
    </source>
</evidence>
<organism evidence="2">
    <name type="scientific">Enterocloster phage PMBT24</name>
    <dbReference type="NCBI Taxonomy" id="3025413"/>
    <lineage>
        <taxon>Viruses</taxon>
        <taxon>Duplodnaviria</taxon>
        <taxon>Heunggongvirae</taxon>
        <taxon>Uroviricota</taxon>
        <taxon>Caudoviricetes</taxon>
    </lineage>
</organism>
<feature type="domain" description="DUF7336" evidence="1">
    <location>
        <begin position="11"/>
        <end position="46"/>
    </location>
</feature>
<name>A0AAT9TRE5_9CAUD</name>
<reference evidence="2" key="1">
    <citation type="submission" date="2023-01" db="EMBL/GenBank/DDBJ databases">
        <authorList>
            <person name="Sprotte S."/>
            <person name="Brinks E."/>
        </authorList>
    </citation>
    <scope>NUCLEOTIDE SEQUENCE</scope>
</reference>
<dbReference type="EMBL" id="OQ326496">
    <property type="protein sequence ID" value="WDQ45439.1"/>
    <property type="molecule type" value="Genomic_DNA"/>
</dbReference>
<proteinExistence type="predicted"/>
<sequence>MDKAKRKTYKNYVYVLYTYTNETDTTMHGVYSSLKKANKAGEELRKATNNHTQSFIDRWIVK</sequence>
<reference evidence="2" key="2">
    <citation type="journal article" date="2024" name="Heliyon">
        <title>Complete genome sequence of the novel virulent phage PMBT24 infecting Enterocloster bolteae from the human gut.</title>
        <authorList>
            <person name="Sprotte S."/>
            <person name="Brinks E."/>
            <person name="Neve H."/>
            <person name="Franz C.M.A.P."/>
        </authorList>
    </citation>
    <scope>NUCLEOTIDE SEQUENCE</scope>
</reference>
<evidence type="ECO:0000313" key="2">
    <source>
        <dbReference type="EMBL" id="WDQ45439.1"/>
    </source>
</evidence>
<protein>
    <recommendedName>
        <fullName evidence="1">DUF7336 domain-containing protein</fullName>
    </recommendedName>
</protein>